<evidence type="ECO:0008006" key="4">
    <source>
        <dbReference type="Google" id="ProtNLM"/>
    </source>
</evidence>
<protein>
    <recommendedName>
        <fullName evidence="4">VCBS repeat-containing protein</fullName>
    </recommendedName>
</protein>
<dbReference type="RefSeq" id="WP_345302581.1">
    <property type="nucleotide sequence ID" value="NZ_BAABJE010000005.1"/>
</dbReference>
<name>A0ABP9B3R8_9GAMM</name>
<dbReference type="Proteomes" id="UP001499959">
    <property type="component" value="Unassembled WGS sequence"/>
</dbReference>
<gene>
    <name evidence="2" type="ORF">GCM10023307_13820</name>
</gene>
<feature type="chain" id="PRO_5047437142" description="VCBS repeat-containing protein" evidence="1">
    <location>
        <begin position="20"/>
        <end position="188"/>
    </location>
</feature>
<accession>A0ABP9B3R8</accession>
<reference evidence="3" key="1">
    <citation type="journal article" date="2019" name="Int. J. Syst. Evol. Microbiol.">
        <title>The Global Catalogue of Microorganisms (GCM) 10K type strain sequencing project: providing services to taxonomists for standard genome sequencing and annotation.</title>
        <authorList>
            <consortium name="The Broad Institute Genomics Platform"/>
            <consortium name="The Broad Institute Genome Sequencing Center for Infectious Disease"/>
            <person name="Wu L."/>
            <person name="Ma J."/>
        </authorList>
    </citation>
    <scope>NUCLEOTIDE SEQUENCE [LARGE SCALE GENOMIC DNA]</scope>
    <source>
        <strain evidence="3">JCM 18204</strain>
    </source>
</reference>
<comment type="caution">
    <text evidence="2">The sequence shown here is derived from an EMBL/GenBank/DDBJ whole genome shotgun (WGS) entry which is preliminary data.</text>
</comment>
<dbReference type="EMBL" id="BAABJE010000005">
    <property type="protein sequence ID" value="GAA4789776.1"/>
    <property type="molecule type" value="Genomic_DNA"/>
</dbReference>
<organism evidence="2 3">
    <name type="scientific">Lysobacter hankyongensis</name>
    <dbReference type="NCBI Taxonomy" id="1176535"/>
    <lineage>
        <taxon>Bacteria</taxon>
        <taxon>Pseudomonadati</taxon>
        <taxon>Pseudomonadota</taxon>
        <taxon>Gammaproteobacteria</taxon>
        <taxon>Lysobacterales</taxon>
        <taxon>Lysobacteraceae</taxon>
        <taxon>Lysobacter</taxon>
    </lineage>
</organism>
<feature type="signal peptide" evidence="1">
    <location>
        <begin position="1"/>
        <end position="19"/>
    </location>
</feature>
<evidence type="ECO:0000313" key="3">
    <source>
        <dbReference type="Proteomes" id="UP001499959"/>
    </source>
</evidence>
<evidence type="ECO:0000256" key="1">
    <source>
        <dbReference type="SAM" id="SignalP"/>
    </source>
</evidence>
<keyword evidence="1" id="KW-0732">Signal</keyword>
<evidence type="ECO:0000313" key="2">
    <source>
        <dbReference type="EMBL" id="GAA4789776.1"/>
    </source>
</evidence>
<dbReference type="InterPro" id="IPR054139">
    <property type="entry name" value="CarG-like"/>
</dbReference>
<sequence>MSRSLVCLAFLLLPAFAQAAEPLPLRNGLNRVDFTGDGKPDLVTIARRENYNAHGFDVVTFQADDGGLLQVPLFDGDDETQFATIRGGADCVLHDLRLVPGRAGEPATLIRADRALGESYADAADVTFTWYALRRNADSEVGRPTWWFERVRTTNAKRPYCDVGDAFREELGFTPPAAAVETNASPAR</sequence>
<keyword evidence="3" id="KW-1185">Reference proteome</keyword>
<proteinExistence type="predicted"/>
<dbReference type="Pfam" id="PF21955">
    <property type="entry name" value="CarG-like"/>
    <property type="match status" value="1"/>
</dbReference>